<feature type="binding site" evidence="3">
    <location>
        <begin position="8"/>
        <end position="15"/>
    </location>
    <ligand>
        <name>substrate</name>
    </ligand>
</feature>
<dbReference type="InterPro" id="IPR029033">
    <property type="entry name" value="His_PPase_superfam"/>
</dbReference>
<dbReference type="InterPro" id="IPR013078">
    <property type="entry name" value="His_Pase_superF_clade-1"/>
</dbReference>
<dbReference type="GO" id="GO:0045820">
    <property type="term" value="P:negative regulation of glycolytic process"/>
    <property type="evidence" value="ECO:0007669"/>
    <property type="project" value="TreeGrafter"/>
</dbReference>
<evidence type="ECO:0000256" key="1">
    <source>
        <dbReference type="ARBA" id="ARBA00022801"/>
    </source>
</evidence>
<dbReference type="CDD" id="cd07067">
    <property type="entry name" value="HP_PGM_like"/>
    <property type="match status" value="1"/>
</dbReference>
<dbReference type="NCBIfam" id="TIGR03848">
    <property type="entry name" value="MSMEG_4193"/>
    <property type="match status" value="1"/>
</dbReference>
<dbReference type="InterPro" id="IPR022492">
    <property type="entry name" value="Phosphomutase_MSMEG4193_put"/>
</dbReference>
<dbReference type="EMBL" id="JAERWK010000003">
    <property type="protein sequence ID" value="MBM9466069.1"/>
    <property type="molecule type" value="Genomic_DNA"/>
</dbReference>
<keyword evidence="1" id="KW-0378">Hydrolase</keyword>
<dbReference type="Pfam" id="PF00300">
    <property type="entry name" value="His_Phos_1"/>
    <property type="match status" value="1"/>
</dbReference>
<protein>
    <submittedName>
        <fullName evidence="5">MSMEG_4193 family putative phosphomutase</fullName>
    </submittedName>
</protein>
<feature type="active site" description="Proton donor/acceptor" evidence="2">
    <location>
        <position position="83"/>
    </location>
</feature>
<dbReference type="RefSeq" id="WP_205259149.1">
    <property type="nucleotide sequence ID" value="NZ_JAERWK010000003.1"/>
</dbReference>
<dbReference type="GO" id="GO:0043456">
    <property type="term" value="P:regulation of pentose-phosphate shunt"/>
    <property type="evidence" value="ECO:0007669"/>
    <property type="project" value="TreeGrafter"/>
</dbReference>
<sequence length="259" mass="26989">MTTVLLLRHGRSTANTAGVLAGRTPGVDLDDVGREQAARVVTRLASVPLHALVTSPLQRCRQTIAPLAEATGLPITVDERLAEVDYGSWSGRPLKDLVKEEMWRTVQQHPSAAVFPGGEGLAEVSSRAVRAVRQWAGGPGTEPDALPVTSSTADRDAEAGHTIVLCSHGDVIKAILADALGMHLDCFQRIVVGPASISVIRYTPLRPFVERINDTGDLAAELRPAPATAPPGAGGADGQTPTLDPATAASEAVPGGVTR</sequence>
<evidence type="ECO:0000256" key="3">
    <source>
        <dbReference type="PIRSR" id="PIRSR613078-2"/>
    </source>
</evidence>
<keyword evidence="6" id="KW-1185">Reference proteome</keyword>
<dbReference type="SMART" id="SM00855">
    <property type="entry name" value="PGAM"/>
    <property type="match status" value="1"/>
</dbReference>
<feature type="binding site" evidence="3">
    <location>
        <begin position="83"/>
        <end position="86"/>
    </location>
    <ligand>
        <name>substrate</name>
    </ligand>
</feature>
<dbReference type="Gene3D" id="3.40.50.1240">
    <property type="entry name" value="Phosphoglycerate mutase-like"/>
    <property type="match status" value="1"/>
</dbReference>
<feature type="region of interest" description="Disordered" evidence="4">
    <location>
        <begin position="223"/>
        <end position="259"/>
    </location>
</feature>
<dbReference type="GO" id="GO:0005829">
    <property type="term" value="C:cytosol"/>
    <property type="evidence" value="ECO:0007669"/>
    <property type="project" value="TreeGrafter"/>
</dbReference>
<accession>A0A938YA90</accession>
<evidence type="ECO:0000256" key="4">
    <source>
        <dbReference type="SAM" id="MobiDB-lite"/>
    </source>
</evidence>
<dbReference type="Proteomes" id="UP000663792">
    <property type="component" value="Unassembled WGS sequence"/>
</dbReference>
<dbReference type="SUPFAM" id="SSF53254">
    <property type="entry name" value="Phosphoglycerate mutase-like"/>
    <property type="match status" value="1"/>
</dbReference>
<gene>
    <name evidence="5" type="ORF">JL106_02090</name>
</gene>
<dbReference type="AlphaFoldDB" id="A0A938YA90"/>
<dbReference type="PANTHER" id="PTHR46517:SF1">
    <property type="entry name" value="FRUCTOSE-2,6-BISPHOSPHATASE TIGAR"/>
    <property type="match status" value="1"/>
</dbReference>
<reference evidence="5" key="1">
    <citation type="submission" date="2021-01" db="EMBL/GenBank/DDBJ databases">
        <title>YIM 132084 draft genome.</title>
        <authorList>
            <person name="An D."/>
        </authorList>
    </citation>
    <scope>NUCLEOTIDE SEQUENCE</scope>
    <source>
        <strain evidence="5">YIM 132084</strain>
    </source>
</reference>
<evidence type="ECO:0000313" key="5">
    <source>
        <dbReference type="EMBL" id="MBM9466069.1"/>
    </source>
</evidence>
<feature type="active site" description="Tele-phosphohistidine intermediate" evidence="2">
    <location>
        <position position="9"/>
    </location>
</feature>
<organism evidence="5 6">
    <name type="scientific">Nakamurella leprariae</name>
    <dbReference type="NCBI Taxonomy" id="2803911"/>
    <lineage>
        <taxon>Bacteria</taxon>
        <taxon>Bacillati</taxon>
        <taxon>Actinomycetota</taxon>
        <taxon>Actinomycetes</taxon>
        <taxon>Nakamurellales</taxon>
        <taxon>Nakamurellaceae</taxon>
        <taxon>Nakamurella</taxon>
    </lineage>
</organism>
<comment type="caution">
    <text evidence="5">The sequence shown here is derived from an EMBL/GenBank/DDBJ whole genome shotgun (WGS) entry which is preliminary data.</text>
</comment>
<evidence type="ECO:0000256" key="2">
    <source>
        <dbReference type="PIRSR" id="PIRSR613078-1"/>
    </source>
</evidence>
<dbReference type="GO" id="GO:0004331">
    <property type="term" value="F:fructose-2,6-bisphosphate 2-phosphatase activity"/>
    <property type="evidence" value="ECO:0007669"/>
    <property type="project" value="TreeGrafter"/>
</dbReference>
<dbReference type="InterPro" id="IPR051695">
    <property type="entry name" value="Phosphoglycerate_Mutase"/>
</dbReference>
<evidence type="ECO:0000313" key="6">
    <source>
        <dbReference type="Proteomes" id="UP000663792"/>
    </source>
</evidence>
<feature type="binding site" evidence="3">
    <location>
        <position position="59"/>
    </location>
    <ligand>
        <name>substrate</name>
    </ligand>
</feature>
<name>A0A938YA90_9ACTN</name>
<proteinExistence type="predicted"/>
<dbReference type="PANTHER" id="PTHR46517">
    <property type="entry name" value="FRUCTOSE-2,6-BISPHOSPHATASE TIGAR"/>
    <property type="match status" value="1"/>
</dbReference>